<comment type="caution">
    <text evidence="10">The sequence shown here is derived from an EMBL/GenBank/DDBJ whole genome shotgun (WGS) entry which is preliminary data.</text>
</comment>
<evidence type="ECO:0000256" key="5">
    <source>
        <dbReference type="ARBA" id="ARBA00022692"/>
    </source>
</evidence>
<evidence type="ECO:0000256" key="2">
    <source>
        <dbReference type="ARBA" id="ARBA00022448"/>
    </source>
</evidence>
<dbReference type="PANTHER" id="PTHR43357">
    <property type="entry name" value="INNER MEMBRANE ABC TRANSPORTER PERMEASE PROTEIN YDCV"/>
    <property type="match status" value="1"/>
</dbReference>
<keyword evidence="6 8" id="KW-1133">Transmembrane helix</keyword>
<evidence type="ECO:0000256" key="3">
    <source>
        <dbReference type="ARBA" id="ARBA00022475"/>
    </source>
</evidence>
<keyword evidence="11" id="KW-1185">Reference proteome</keyword>
<dbReference type="InterPro" id="IPR035906">
    <property type="entry name" value="MetI-like_sf"/>
</dbReference>
<dbReference type="Proteomes" id="UP001595556">
    <property type="component" value="Unassembled WGS sequence"/>
</dbReference>
<feature type="transmembrane region" description="Helical" evidence="8">
    <location>
        <begin position="297"/>
        <end position="324"/>
    </location>
</feature>
<feature type="domain" description="ABC transmembrane type-1" evidence="9">
    <location>
        <begin position="66"/>
        <end position="269"/>
    </location>
</feature>
<feature type="transmembrane region" description="Helical" evidence="8">
    <location>
        <begin position="479"/>
        <end position="499"/>
    </location>
</feature>
<feature type="transmembrane region" description="Helical" evidence="8">
    <location>
        <begin position="411"/>
        <end position="430"/>
    </location>
</feature>
<keyword evidence="7 8" id="KW-0472">Membrane</keyword>
<feature type="transmembrane region" description="Helical" evidence="8">
    <location>
        <begin position="102"/>
        <end position="121"/>
    </location>
</feature>
<dbReference type="InterPro" id="IPR000515">
    <property type="entry name" value="MetI-like"/>
</dbReference>
<evidence type="ECO:0000313" key="10">
    <source>
        <dbReference type="EMBL" id="MFC3147236.1"/>
    </source>
</evidence>
<evidence type="ECO:0000259" key="9">
    <source>
        <dbReference type="PROSITE" id="PS50928"/>
    </source>
</evidence>
<dbReference type="Gene3D" id="1.10.3720.10">
    <property type="entry name" value="MetI-like"/>
    <property type="match status" value="2"/>
</dbReference>
<evidence type="ECO:0000256" key="4">
    <source>
        <dbReference type="ARBA" id="ARBA00022519"/>
    </source>
</evidence>
<evidence type="ECO:0000256" key="6">
    <source>
        <dbReference type="ARBA" id="ARBA00022989"/>
    </source>
</evidence>
<evidence type="ECO:0000256" key="1">
    <source>
        <dbReference type="ARBA" id="ARBA00004429"/>
    </source>
</evidence>
<organism evidence="10 11">
    <name type="scientific">Piscinibacterium candidicorallinum</name>
    <dbReference type="NCBI Taxonomy" id="1793872"/>
    <lineage>
        <taxon>Bacteria</taxon>
        <taxon>Pseudomonadati</taxon>
        <taxon>Pseudomonadota</taxon>
        <taxon>Betaproteobacteria</taxon>
        <taxon>Burkholderiales</taxon>
        <taxon>Piscinibacterium</taxon>
    </lineage>
</organism>
<feature type="transmembrane region" description="Helical" evidence="8">
    <location>
        <begin position="376"/>
        <end position="399"/>
    </location>
</feature>
<protein>
    <submittedName>
        <fullName evidence="10">ABC transporter permease</fullName>
    </submittedName>
</protein>
<keyword evidence="5 8" id="KW-0812">Transmembrane</keyword>
<comment type="similarity">
    <text evidence="8">Belongs to the binding-protein-dependent transport system permease family.</text>
</comment>
<feature type="transmembrane region" description="Helical" evidence="8">
    <location>
        <begin position="151"/>
        <end position="170"/>
    </location>
</feature>
<feature type="transmembrane region" description="Helical" evidence="8">
    <location>
        <begin position="21"/>
        <end position="46"/>
    </location>
</feature>
<dbReference type="CDD" id="cd06261">
    <property type="entry name" value="TM_PBP2"/>
    <property type="match status" value="2"/>
</dbReference>
<feature type="domain" description="ABC transmembrane type-1" evidence="9">
    <location>
        <begin position="340"/>
        <end position="541"/>
    </location>
</feature>
<comment type="subcellular location">
    <subcellularLocation>
        <location evidence="1">Cell inner membrane</location>
        <topology evidence="1">Multi-pass membrane protein</topology>
    </subcellularLocation>
    <subcellularLocation>
        <location evidence="8">Cell membrane</location>
        <topology evidence="8">Multi-pass membrane protein</topology>
    </subcellularLocation>
</comment>
<proteinExistence type="inferred from homology"/>
<dbReference type="PROSITE" id="PS50928">
    <property type="entry name" value="ABC_TM1"/>
    <property type="match status" value="2"/>
</dbReference>
<reference evidence="11" key="1">
    <citation type="journal article" date="2019" name="Int. J. Syst. Evol. Microbiol.">
        <title>The Global Catalogue of Microorganisms (GCM) 10K type strain sequencing project: providing services to taxonomists for standard genome sequencing and annotation.</title>
        <authorList>
            <consortium name="The Broad Institute Genomics Platform"/>
            <consortium name="The Broad Institute Genome Sequencing Center for Infectious Disease"/>
            <person name="Wu L."/>
            <person name="Ma J."/>
        </authorList>
    </citation>
    <scope>NUCLEOTIDE SEQUENCE [LARGE SCALE GENOMIC DNA]</scope>
    <source>
        <strain evidence="11">KCTC 52168</strain>
    </source>
</reference>
<sequence length="549" mass="59085">MTLSVSTSPQAAAPAAAGQGLVLRWAALALGGLLLLPMVALLLLGLQGLASGSLWHLFATVLPDALVTSAVLAGGTLAGAVFIGAGCAWLVERYAFPGRAVLGWLLVLPLAMPTYVIAYAYTDLLQFSGPIQRFMRLDLGLSWRLPEVRSLPGAVVLFSLVLYPYVYLLARAAFADLPASLVESSRLLGVKASQVFWRVALPMARPAVAAGAALVVMETLADVGATYYFGLRTFSAAIYNAWFALGDRPAALLLALVLLAFVGLLFWMERRARQGISHAGSRVARPMRRHPLTASRAWLATLLCALPVLLGFVLPVLGLGWMMLREPEWTTQLDRFWGWSWNTLRLGVLGATLTLAIALLLAYAKRVAGSRLLNTTAGLLSFGYAVPGAVIALAVLWPLGTADRMLAERMGWTGLIFIGTLGGVLYAYVLRFFAVAYGGIDTGLARITPNLDMAARTLGASRWRLLVDVHLPMLRRPLAVAWLLVLIDVMKELPATLMLRPFNFDTLAVIAQNLAKDERLAEAALPSLAIVALGLIPLVLLSRVMQRDA</sequence>
<dbReference type="Pfam" id="PF00528">
    <property type="entry name" value="BPD_transp_1"/>
    <property type="match status" value="2"/>
</dbReference>
<feature type="transmembrane region" description="Helical" evidence="8">
    <location>
        <begin position="207"/>
        <end position="230"/>
    </location>
</feature>
<name>A0ABV7H6P4_9BURK</name>
<accession>A0ABV7H6P4</accession>
<feature type="transmembrane region" description="Helical" evidence="8">
    <location>
        <begin position="344"/>
        <end position="364"/>
    </location>
</feature>
<feature type="transmembrane region" description="Helical" evidence="8">
    <location>
        <begin position="66"/>
        <end position="90"/>
    </location>
</feature>
<dbReference type="PANTHER" id="PTHR43357:SF3">
    <property type="entry name" value="FE(3+)-TRANSPORT SYSTEM PERMEASE PROTEIN FBPB 2"/>
    <property type="match status" value="1"/>
</dbReference>
<dbReference type="EMBL" id="JBHRTI010000003">
    <property type="protein sequence ID" value="MFC3147236.1"/>
    <property type="molecule type" value="Genomic_DNA"/>
</dbReference>
<keyword evidence="4" id="KW-0997">Cell inner membrane</keyword>
<keyword evidence="2 8" id="KW-0813">Transport</keyword>
<evidence type="ECO:0000313" key="11">
    <source>
        <dbReference type="Proteomes" id="UP001595556"/>
    </source>
</evidence>
<gene>
    <name evidence="10" type="ORF">ACFOEN_06225</name>
</gene>
<dbReference type="RefSeq" id="WP_377302081.1">
    <property type="nucleotide sequence ID" value="NZ_CP180191.1"/>
</dbReference>
<keyword evidence="3" id="KW-1003">Cell membrane</keyword>
<feature type="transmembrane region" description="Helical" evidence="8">
    <location>
        <begin position="523"/>
        <end position="541"/>
    </location>
</feature>
<feature type="transmembrane region" description="Helical" evidence="8">
    <location>
        <begin position="250"/>
        <end position="268"/>
    </location>
</feature>
<evidence type="ECO:0000256" key="8">
    <source>
        <dbReference type="RuleBase" id="RU363032"/>
    </source>
</evidence>
<dbReference type="SUPFAM" id="SSF161098">
    <property type="entry name" value="MetI-like"/>
    <property type="match status" value="2"/>
</dbReference>
<evidence type="ECO:0000256" key="7">
    <source>
        <dbReference type="ARBA" id="ARBA00023136"/>
    </source>
</evidence>